<organism evidence="3 4">
    <name type="scientific">Schizopora paradoxa</name>
    <dbReference type="NCBI Taxonomy" id="27342"/>
    <lineage>
        <taxon>Eukaryota</taxon>
        <taxon>Fungi</taxon>
        <taxon>Dikarya</taxon>
        <taxon>Basidiomycota</taxon>
        <taxon>Agaricomycotina</taxon>
        <taxon>Agaricomycetes</taxon>
        <taxon>Hymenochaetales</taxon>
        <taxon>Schizoporaceae</taxon>
        <taxon>Schizopora</taxon>
    </lineage>
</organism>
<feature type="region of interest" description="Disordered" evidence="1">
    <location>
        <begin position="27"/>
        <end position="202"/>
    </location>
</feature>
<feature type="compositionally biased region" description="Low complexity" evidence="1">
    <location>
        <begin position="144"/>
        <end position="156"/>
    </location>
</feature>
<name>A0A0H2S3Q4_9AGAM</name>
<feature type="compositionally biased region" description="Basic residues" evidence="1">
    <location>
        <begin position="182"/>
        <end position="191"/>
    </location>
</feature>
<dbReference type="PANTHER" id="PTHR31195">
    <property type="entry name" value="GEO02494P1"/>
    <property type="match status" value="1"/>
</dbReference>
<proteinExistence type="predicted"/>
<dbReference type="Proteomes" id="UP000053477">
    <property type="component" value="Unassembled WGS sequence"/>
</dbReference>
<evidence type="ECO:0000259" key="2">
    <source>
        <dbReference type="Pfam" id="PF15377"/>
    </source>
</evidence>
<reference evidence="3 4" key="1">
    <citation type="submission" date="2015-04" db="EMBL/GenBank/DDBJ databases">
        <title>Complete genome sequence of Schizopora paradoxa KUC8140, a cosmopolitan wood degrader in East Asia.</title>
        <authorList>
            <consortium name="DOE Joint Genome Institute"/>
            <person name="Min B."/>
            <person name="Park H."/>
            <person name="Jang Y."/>
            <person name="Kim J.-J."/>
            <person name="Kim K.H."/>
            <person name="Pangilinan J."/>
            <person name="Lipzen A."/>
            <person name="Riley R."/>
            <person name="Grigoriev I.V."/>
            <person name="Spatafora J.W."/>
            <person name="Choi I.-G."/>
        </authorList>
    </citation>
    <scope>NUCLEOTIDE SEQUENCE [LARGE SCALE GENOMIC DNA]</scope>
    <source>
        <strain evidence="3 4">KUC8140</strain>
    </source>
</reference>
<feature type="compositionally biased region" description="Acidic residues" evidence="1">
    <location>
        <begin position="68"/>
        <end position="79"/>
    </location>
</feature>
<dbReference type="AlphaFoldDB" id="A0A0H2S3Q4"/>
<gene>
    <name evidence="3" type="ORF">SCHPADRAFT_830925</name>
</gene>
<keyword evidence="4" id="KW-1185">Reference proteome</keyword>
<evidence type="ECO:0000256" key="1">
    <source>
        <dbReference type="SAM" id="MobiDB-lite"/>
    </source>
</evidence>
<feature type="compositionally biased region" description="Basic and acidic residues" evidence="1">
    <location>
        <begin position="113"/>
        <end position="139"/>
    </location>
</feature>
<accession>A0A0H2S3Q4</accession>
<dbReference type="OrthoDB" id="2553298at2759"/>
<dbReference type="InterPro" id="IPR027911">
    <property type="entry name" value="DUF4604"/>
</dbReference>
<sequence length="202" mass="22314">MSKQPTPYQFKSQLAYNSTTPAFLQRIKNQMAGRSGREDEEDYDSWEPESSSGSGHRRATPPRRPDDDPGSADEDDDDEKPQVVVLKEGKHLTELEAENERRKQKGLPPLTRTDLDTSKSKEEALEDDKEGKAKSDSKKSQNHSLSFSSGLASSKGPSKKRKVAAGDDERENSGQPGETSKKSKKKAKKGKSLLSFEDGDMA</sequence>
<dbReference type="InterPro" id="IPR040219">
    <property type="entry name" value="KIAA1143-like"/>
</dbReference>
<protein>
    <recommendedName>
        <fullName evidence="2">DUF4604 domain-containing protein</fullName>
    </recommendedName>
</protein>
<dbReference type="EMBL" id="KQ085997">
    <property type="protein sequence ID" value="KLO11576.1"/>
    <property type="molecule type" value="Genomic_DNA"/>
</dbReference>
<feature type="domain" description="DUF4604" evidence="2">
    <location>
        <begin position="13"/>
        <end position="199"/>
    </location>
</feature>
<evidence type="ECO:0000313" key="3">
    <source>
        <dbReference type="EMBL" id="KLO11576.1"/>
    </source>
</evidence>
<feature type="compositionally biased region" description="Acidic residues" evidence="1">
    <location>
        <begin position="38"/>
        <end position="47"/>
    </location>
</feature>
<feature type="compositionally biased region" description="Basic and acidic residues" evidence="1">
    <location>
        <begin position="87"/>
        <end position="101"/>
    </location>
</feature>
<dbReference type="PANTHER" id="PTHR31195:SF2">
    <property type="entry name" value="GEO02494P1"/>
    <property type="match status" value="1"/>
</dbReference>
<evidence type="ECO:0000313" key="4">
    <source>
        <dbReference type="Proteomes" id="UP000053477"/>
    </source>
</evidence>
<dbReference type="Pfam" id="PF15377">
    <property type="entry name" value="DUF4604"/>
    <property type="match status" value="1"/>
</dbReference>
<dbReference type="InParanoid" id="A0A0H2S3Q4"/>